<comment type="caution">
    <text evidence="1">The sequence shown here is derived from an EMBL/GenBank/DDBJ whole genome shotgun (WGS) entry which is preliminary data.</text>
</comment>
<dbReference type="STRING" id="1798407.A3A16_04025"/>
<gene>
    <name evidence="1" type="ORF">A3A16_04025</name>
</gene>
<evidence type="ECO:0008006" key="3">
    <source>
        <dbReference type="Google" id="ProtNLM"/>
    </source>
</evidence>
<dbReference type="PANTHER" id="PTHR39189">
    <property type="entry name" value="UPF0173 METAL-DEPENDENT HYDROLASE YTKL"/>
    <property type="match status" value="1"/>
</dbReference>
<dbReference type="AlphaFoldDB" id="A0A1G1ZMX2"/>
<dbReference type="PANTHER" id="PTHR39189:SF1">
    <property type="entry name" value="UPF0173 METAL-DEPENDENT HYDROLASE YTKL"/>
    <property type="match status" value="1"/>
</dbReference>
<dbReference type="SUPFAM" id="SSF56281">
    <property type="entry name" value="Metallo-hydrolase/oxidoreductase"/>
    <property type="match status" value="1"/>
</dbReference>
<evidence type="ECO:0000313" key="1">
    <source>
        <dbReference type="EMBL" id="OGY65749.1"/>
    </source>
</evidence>
<reference evidence="1 2" key="1">
    <citation type="journal article" date="2016" name="Nat. Commun.">
        <title>Thousands of microbial genomes shed light on interconnected biogeochemical processes in an aquifer system.</title>
        <authorList>
            <person name="Anantharaman K."/>
            <person name="Brown C.T."/>
            <person name="Hug L.A."/>
            <person name="Sharon I."/>
            <person name="Castelle C.J."/>
            <person name="Probst A.J."/>
            <person name="Thomas B.C."/>
            <person name="Singh A."/>
            <person name="Wilkins M.J."/>
            <person name="Karaoz U."/>
            <person name="Brodie E.L."/>
            <person name="Williams K.H."/>
            <person name="Hubbard S.S."/>
            <person name="Banfield J.F."/>
        </authorList>
    </citation>
    <scope>NUCLEOTIDE SEQUENCE [LARGE SCALE GENOMIC DNA]</scope>
</reference>
<dbReference type="EMBL" id="MHJJ01000007">
    <property type="protein sequence ID" value="OGY65749.1"/>
    <property type="molecule type" value="Genomic_DNA"/>
</dbReference>
<dbReference type="InterPro" id="IPR036866">
    <property type="entry name" value="RibonucZ/Hydroxyglut_hydro"/>
</dbReference>
<accession>A0A1G1ZMX2</accession>
<organism evidence="1 2">
    <name type="scientific">Candidatus Harrisonbacteria bacterium RIFCSPLOWO2_01_FULL_44_18</name>
    <dbReference type="NCBI Taxonomy" id="1798407"/>
    <lineage>
        <taxon>Bacteria</taxon>
        <taxon>Candidatus Harrisoniibacteriota</taxon>
    </lineage>
</organism>
<sequence length="208" mass="22842">MIINWYGEGCFKIQASGVTILTDPFESSIGLTPPRFKADLIIKTLVGLPIEMSKYRAPETEAAVVVGAGEYEVKGLEISGFLLSRESNEKFVKSAYLVKTEDLKLGLLGHLSEGLEPNIVEKLEGVDALFVPAGGKPFIDQEALAKLIKQLQPKLVIPSFYKVPGLKRPTADIKVFAKALDQKIETQEKLTVKKKDLSEKTTLVVLKV</sequence>
<name>A0A1G1ZMX2_9BACT</name>
<dbReference type="Proteomes" id="UP000177942">
    <property type="component" value="Unassembled WGS sequence"/>
</dbReference>
<dbReference type="Gene3D" id="3.60.15.10">
    <property type="entry name" value="Ribonuclease Z/Hydroxyacylglutathione hydrolase-like"/>
    <property type="match status" value="1"/>
</dbReference>
<evidence type="ECO:0000313" key="2">
    <source>
        <dbReference type="Proteomes" id="UP000177942"/>
    </source>
</evidence>
<dbReference type="Pfam" id="PF13483">
    <property type="entry name" value="Lactamase_B_3"/>
    <property type="match status" value="1"/>
</dbReference>
<protein>
    <recommendedName>
        <fullName evidence="3">Zn-dependent hydrolase</fullName>
    </recommendedName>
</protein>
<proteinExistence type="predicted"/>